<feature type="compositionally biased region" description="Low complexity" evidence="2">
    <location>
        <begin position="645"/>
        <end position="655"/>
    </location>
</feature>
<keyword evidence="1" id="KW-0175">Coiled coil</keyword>
<dbReference type="AlphaFoldDB" id="A0A9N9ABG1"/>
<feature type="compositionally biased region" description="Basic and acidic residues" evidence="2">
    <location>
        <begin position="177"/>
        <end position="188"/>
    </location>
</feature>
<dbReference type="OrthoDB" id="2437846at2759"/>
<sequence length="661" mass="77277">MSSLAVSGIAPFLDFDDVLMFVEKISMYLIIVTPESQPNLLITVKNLQQDSMKSNESFKPITTILTNPINRAWRVKLPLQAQMDGSRNEYYEYFERKPSKWDIIEFLEQCDLEPYEKKVNRYIRCLRCIARGEQKERKEKAEELLRRYIEAIRIFRDRRATKSVLELRRPMLENKPDKQRVKNWEKTRKSSSGSSIYIHNHNSTLSGNSFAVAGNTSTPKATTKRKREGFRGKKLNDEVQEQTKRVRFEEKSKKFSSEKRAKTSDNWEDIDAAAIDLEEISDSDDADAEPNDTEIEYLNQEVNNLNDTEVSIRNTLLDVLSQRKSRDLESEKTFMNSTFLNGIIDLTDADMRRQIKSTLHEEQQSWLDQVLRKQAWKPTPSFKEYCDQFTDDACNRVQVPNLVRKSFVKGRFDSFFDEGHDIAQDIMKHFSLRLEAPSNIESKALDLERTFAIDTIVYIINRLFKMHQDEVDLVWIEILTPDTSKRKIDGVMKALLTKQTHQILALFEFSFGRKAPMSKDYEDRVKLCRNATRILNKMLKKIPCNKVRVYTVQNVNERMYIRYMVRPLPSIYLYEEFACIRYPKNFSQMEQFARDIMVLMNFQSDVLKTVKESNCFIDTIENDYISTVSVQETPKKQNKGKKETSSPPSSDPGSPCDRLLK</sequence>
<proteinExistence type="predicted"/>
<evidence type="ECO:0000313" key="4">
    <source>
        <dbReference type="Proteomes" id="UP000789572"/>
    </source>
</evidence>
<gene>
    <name evidence="3" type="ORF">POCULU_LOCUS3855</name>
</gene>
<comment type="caution">
    <text evidence="3">The sequence shown here is derived from an EMBL/GenBank/DDBJ whole genome shotgun (WGS) entry which is preliminary data.</text>
</comment>
<name>A0A9N9ABG1_9GLOM</name>
<organism evidence="3 4">
    <name type="scientific">Paraglomus occultum</name>
    <dbReference type="NCBI Taxonomy" id="144539"/>
    <lineage>
        <taxon>Eukaryota</taxon>
        <taxon>Fungi</taxon>
        <taxon>Fungi incertae sedis</taxon>
        <taxon>Mucoromycota</taxon>
        <taxon>Glomeromycotina</taxon>
        <taxon>Glomeromycetes</taxon>
        <taxon>Paraglomerales</taxon>
        <taxon>Paraglomeraceae</taxon>
        <taxon>Paraglomus</taxon>
    </lineage>
</organism>
<dbReference type="Proteomes" id="UP000789572">
    <property type="component" value="Unassembled WGS sequence"/>
</dbReference>
<feature type="region of interest" description="Disordered" evidence="2">
    <location>
        <begin position="631"/>
        <end position="661"/>
    </location>
</feature>
<protein>
    <submittedName>
        <fullName evidence="3">10217_t:CDS:1</fullName>
    </submittedName>
</protein>
<dbReference type="EMBL" id="CAJVPJ010000458">
    <property type="protein sequence ID" value="CAG8526733.1"/>
    <property type="molecule type" value="Genomic_DNA"/>
</dbReference>
<reference evidence="3" key="1">
    <citation type="submission" date="2021-06" db="EMBL/GenBank/DDBJ databases">
        <authorList>
            <person name="Kallberg Y."/>
            <person name="Tangrot J."/>
            <person name="Rosling A."/>
        </authorList>
    </citation>
    <scope>NUCLEOTIDE SEQUENCE</scope>
    <source>
        <strain evidence="3">IA702</strain>
    </source>
</reference>
<evidence type="ECO:0000313" key="3">
    <source>
        <dbReference type="EMBL" id="CAG8526733.1"/>
    </source>
</evidence>
<evidence type="ECO:0000256" key="2">
    <source>
        <dbReference type="SAM" id="MobiDB-lite"/>
    </source>
</evidence>
<feature type="coiled-coil region" evidence="1">
    <location>
        <begin position="131"/>
        <end position="158"/>
    </location>
</feature>
<evidence type="ECO:0000256" key="1">
    <source>
        <dbReference type="SAM" id="Coils"/>
    </source>
</evidence>
<keyword evidence="4" id="KW-1185">Reference proteome</keyword>
<accession>A0A9N9ABG1</accession>
<feature type="region of interest" description="Disordered" evidence="2">
    <location>
        <begin position="177"/>
        <end position="196"/>
    </location>
</feature>